<gene>
    <name evidence="2" type="ORF">PUN28_005656</name>
</gene>
<comment type="caution">
    <text evidence="2">The sequence shown here is derived from an EMBL/GenBank/DDBJ whole genome shotgun (WGS) entry which is preliminary data.</text>
</comment>
<feature type="compositionally biased region" description="Basic and acidic residues" evidence="1">
    <location>
        <begin position="163"/>
        <end position="188"/>
    </location>
</feature>
<evidence type="ECO:0000256" key="1">
    <source>
        <dbReference type="SAM" id="MobiDB-lite"/>
    </source>
</evidence>
<keyword evidence="3" id="KW-1185">Reference proteome</keyword>
<feature type="compositionally biased region" description="Basic and acidic residues" evidence="1">
    <location>
        <begin position="198"/>
        <end position="207"/>
    </location>
</feature>
<dbReference type="Proteomes" id="UP001430953">
    <property type="component" value="Unassembled WGS sequence"/>
</dbReference>
<feature type="region of interest" description="Disordered" evidence="1">
    <location>
        <begin position="91"/>
        <end position="114"/>
    </location>
</feature>
<evidence type="ECO:0000313" key="2">
    <source>
        <dbReference type="EMBL" id="KAL0123271.1"/>
    </source>
</evidence>
<evidence type="ECO:0000313" key="3">
    <source>
        <dbReference type="Proteomes" id="UP001430953"/>
    </source>
</evidence>
<proteinExistence type="predicted"/>
<organism evidence="2 3">
    <name type="scientific">Cardiocondyla obscurior</name>
    <dbReference type="NCBI Taxonomy" id="286306"/>
    <lineage>
        <taxon>Eukaryota</taxon>
        <taxon>Metazoa</taxon>
        <taxon>Ecdysozoa</taxon>
        <taxon>Arthropoda</taxon>
        <taxon>Hexapoda</taxon>
        <taxon>Insecta</taxon>
        <taxon>Pterygota</taxon>
        <taxon>Neoptera</taxon>
        <taxon>Endopterygota</taxon>
        <taxon>Hymenoptera</taxon>
        <taxon>Apocrita</taxon>
        <taxon>Aculeata</taxon>
        <taxon>Formicoidea</taxon>
        <taxon>Formicidae</taxon>
        <taxon>Myrmicinae</taxon>
        <taxon>Cardiocondyla</taxon>
    </lineage>
</organism>
<name>A0AAW2GB18_9HYME</name>
<dbReference type="EMBL" id="JADYXP020000005">
    <property type="protein sequence ID" value="KAL0123271.1"/>
    <property type="molecule type" value="Genomic_DNA"/>
</dbReference>
<accession>A0AAW2GB18</accession>
<reference evidence="2 3" key="1">
    <citation type="submission" date="2023-03" db="EMBL/GenBank/DDBJ databases">
        <title>High recombination rates correlate with genetic variation in Cardiocondyla obscurior ants.</title>
        <authorList>
            <person name="Errbii M."/>
        </authorList>
    </citation>
    <scope>NUCLEOTIDE SEQUENCE [LARGE SCALE GENOMIC DNA]</scope>
    <source>
        <strain evidence="2">Alpha-2009</strain>
        <tissue evidence="2">Whole body</tissue>
    </source>
</reference>
<dbReference type="AlphaFoldDB" id="A0AAW2GB18"/>
<protein>
    <submittedName>
        <fullName evidence="2">Uncharacterized protein</fullName>
    </submittedName>
</protein>
<sequence length="207" mass="23986">MIGKDCGVISFVIRASSDATRFNSLSFSNYFRCFFNQKCEVRVRVIRLKFNFPRGAFPLKSRPLRLTSCDFGEEKNNIIQDCDFDRLPRAKTTDSTRTRQKPIGTGNDILQPPFPKSQFPWNNANGECKLHTVLRRQIFLNFFGILYPAKRDWSEGRQQGAENEERAVNHAGKAEAVERAKDEMDRQVTKRKKKKSKRESEARRMTG</sequence>
<feature type="region of interest" description="Disordered" evidence="1">
    <location>
        <begin position="156"/>
        <end position="207"/>
    </location>
</feature>